<proteinExistence type="predicted"/>
<evidence type="ECO:0000313" key="3">
    <source>
        <dbReference type="Proteomes" id="UP000053660"/>
    </source>
</evidence>
<reference evidence="2 3" key="1">
    <citation type="submission" date="2014-03" db="EMBL/GenBank/DDBJ databases">
        <title>Draft genome of the hookworm Oesophagostomum dentatum.</title>
        <authorList>
            <person name="Mitreva M."/>
        </authorList>
    </citation>
    <scope>NUCLEOTIDE SEQUENCE [LARGE SCALE GENOMIC DNA]</scope>
    <source>
        <strain evidence="2 3">OD-Hann</strain>
    </source>
</reference>
<sequence length="50" mass="5246">MTKALLLLLAVFACASAFSSNRSSASRLRQYLCTLQSCLGNSTTGSDATD</sequence>
<gene>
    <name evidence="2" type="ORF">OESDEN_07826</name>
</gene>
<evidence type="ECO:0000256" key="1">
    <source>
        <dbReference type="SAM" id="SignalP"/>
    </source>
</evidence>
<name>A0A0B1T4X0_OESDE</name>
<keyword evidence="3" id="KW-1185">Reference proteome</keyword>
<feature type="chain" id="PRO_5002061429" evidence="1">
    <location>
        <begin position="18"/>
        <end position="50"/>
    </location>
</feature>
<dbReference type="AlphaFoldDB" id="A0A0B1T4X0"/>
<evidence type="ECO:0000313" key="2">
    <source>
        <dbReference type="EMBL" id="KHJ92289.1"/>
    </source>
</evidence>
<organism evidence="2 3">
    <name type="scientific">Oesophagostomum dentatum</name>
    <name type="common">Nodular worm</name>
    <dbReference type="NCBI Taxonomy" id="61180"/>
    <lineage>
        <taxon>Eukaryota</taxon>
        <taxon>Metazoa</taxon>
        <taxon>Ecdysozoa</taxon>
        <taxon>Nematoda</taxon>
        <taxon>Chromadorea</taxon>
        <taxon>Rhabditida</taxon>
        <taxon>Rhabditina</taxon>
        <taxon>Rhabditomorpha</taxon>
        <taxon>Strongyloidea</taxon>
        <taxon>Strongylidae</taxon>
        <taxon>Oesophagostomum</taxon>
    </lineage>
</organism>
<accession>A0A0B1T4X0</accession>
<dbReference type="Proteomes" id="UP000053660">
    <property type="component" value="Unassembled WGS sequence"/>
</dbReference>
<feature type="signal peptide" evidence="1">
    <location>
        <begin position="1"/>
        <end position="17"/>
    </location>
</feature>
<keyword evidence="1" id="KW-0732">Signal</keyword>
<protein>
    <submittedName>
        <fullName evidence="2">Uncharacterized protein</fullName>
    </submittedName>
</protein>
<dbReference type="EMBL" id="KN551453">
    <property type="protein sequence ID" value="KHJ92289.1"/>
    <property type="molecule type" value="Genomic_DNA"/>
</dbReference>